<sequence length="299" mass="31465">MSEKKSLRIGALEAGGTKMVMAVATPEGEVLEREEIPTGEPGPTCEAIVAWFAGRDIDALGVGAFGPTGVDPESDTYGWILETPKTAWRHFDFLGTLRRGLDVPCGYDTDVNAACLGEATFGCAKGLGTVVYITIGTGIGAGVMVGGKLLHGMLHPEAGHISLRKRPYDTGASVCGFHDSCFEGLASGPSIEARWGAKGVDLADKAEVWELESEYIAEALVDYVMVYSPEKIVLGGGVMKQEQLFPLVRNKFTELLGGYIQTEQVKAQDSYIVPAGCGGDQGILGCTALGVEALEAAGE</sequence>
<organism evidence="8 9">
    <name type="scientific">Granulimonas faecalis</name>
    <dbReference type="NCBI Taxonomy" id="2894155"/>
    <lineage>
        <taxon>Bacteria</taxon>
        <taxon>Bacillati</taxon>
        <taxon>Actinomycetota</taxon>
        <taxon>Coriobacteriia</taxon>
        <taxon>Coriobacteriales</taxon>
        <taxon>Kribbibacteriaceae</taxon>
        <taxon>Granulimonas</taxon>
    </lineage>
</organism>
<dbReference type="FunFam" id="3.30.420.40:FF:000136">
    <property type="entry name" value="Putative fructokinase"/>
    <property type="match status" value="1"/>
</dbReference>
<dbReference type="PANTHER" id="PTHR42742">
    <property type="entry name" value="TRANSCRIPTIONAL REPRESSOR MPRA"/>
    <property type="match status" value="1"/>
</dbReference>
<comment type="similarity">
    <text evidence="2">Belongs to the ROK (NagC/XylR) family.</text>
</comment>
<dbReference type="Proteomes" id="UP001055025">
    <property type="component" value="Unassembled WGS sequence"/>
</dbReference>
<reference evidence="8" key="1">
    <citation type="journal article" date="2022" name="Int. J. Syst. Evol. Microbiol.">
        <title>Granulimonas faecalis gen. nov., sp. nov., and Leptogranulimonas caecicola gen. nov., sp. nov., novel lactate-producing Atopobiaceae bacteria isolated from mouse intestines, and an emended description of the family Atopobiaceae.</title>
        <authorList>
            <person name="Morinaga K."/>
            <person name="Kusada H."/>
            <person name="Sakamoto S."/>
            <person name="Murakami T."/>
            <person name="Toyoda A."/>
            <person name="Mori H."/>
            <person name="Meng X.Y."/>
            <person name="Takashino M."/>
            <person name="Murotomi K."/>
            <person name="Tamaki H."/>
        </authorList>
    </citation>
    <scope>NUCLEOTIDE SEQUENCE</scope>
    <source>
        <strain evidence="8">OPF53</strain>
    </source>
</reference>
<dbReference type="CDD" id="cd24067">
    <property type="entry name" value="ASKHA_NBD_ROK_BsFRK-like"/>
    <property type="match status" value="1"/>
</dbReference>
<evidence type="ECO:0000256" key="6">
    <source>
        <dbReference type="ARBA" id="ARBA00038887"/>
    </source>
</evidence>
<protein>
    <recommendedName>
        <fullName evidence="6">fructokinase</fullName>
        <ecNumber evidence="6">2.7.1.4</ecNumber>
    </recommendedName>
</protein>
<evidence type="ECO:0000256" key="1">
    <source>
        <dbReference type="ARBA" id="ARBA00001946"/>
    </source>
</evidence>
<dbReference type="PANTHER" id="PTHR42742:SF3">
    <property type="entry name" value="FRUCTOKINASE"/>
    <property type="match status" value="1"/>
</dbReference>
<name>A0AAV5B481_9ACTN</name>
<evidence type="ECO:0000256" key="2">
    <source>
        <dbReference type="ARBA" id="ARBA00006479"/>
    </source>
</evidence>
<keyword evidence="9" id="KW-1185">Reference proteome</keyword>
<comment type="cofactor">
    <cofactor evidence="1">
        <name>Mg(2+)</name>
        <dbReference type="ChEBI" id="CHEBI:18420"/>
    </cofactor>
</comment>
<gene>
    <name evidence="8" type="ORF">ATOP_12550</name>
</gene>
<dbReference type="EC" id="2.7.1.4" evidence="6"/>
<dbReference type="AlphaFoldDB" id="A0AAV5B481"/>
<dbReference type="InterPro" id="IPR051804">
    <property type="entry name" value="Carb_Metab_Reg_Kinase/Isom"/>
</dbReference>
<keyword evidence="5" id="KW-0460">Magnesium</keyword>
<dbReference type="InterPro" id="IPR049874">
    <property type="entry name" value="ROK_cs"/>
</dbReference>
<evidence type="ECO:0000256" key="3">
    <source>
        <dbReference type="ARBA" id="ARBA00022723"/>
    </source>
</evidence>
<evidence type="ECO:0000256" key="4">
    <source>
        <dbReference type="ARBA" id="ARBA00022833"/>
    </source>
</evidence>
<comment type="caution">
    <text evidence="8">The sequence shown here is derived from an EMBL/GenBank/DDBJ whole genome shotgun (WGS) entry which is preliminary data.</text>
</comment>
<dbReference type="PROSITE" id="PS01125">
    <property type="entry name" value="ROK"/>
    <property type="match status" value="1"/>
</dbReference>
<dbReference type="GO" id="GO:0046872">
    <property type="term" value="F:metal ion binding"/>
    <property type="evidence" value="ECO:0007669"/>
    <property type="project" value="UniProtKB-KW"/>
</dbReference>
<dbReference type="EMBL" id="BQKC01000001">
    <property type="protein sequence ID" value="GJM55600.1"/>
    <property type="molecule type" value="Genomic_DNA"/>
</dbReference>
<dbReference type="InterPro" id="IPR043129">
    <property type="entry name" value="ATPase_NBD"/>
</dbReference>
<dbReference type="RefSeq" id="WP_251163992.1">
    <property type="nucleotide sequence ID" value="NZ_BQKC01000001.1"/>
</dbReference>
<accession>A0AAV5B481</accession>
<evidence type="ECO:0000313" key="9">
    <source>
        <dbReference type="Proteomes" id="UP001055025"/>
    </source>
</evidence>
<comment type="catalytic activity">
    <reaction evidence="7">
        <text>D-fructose + ATP = D-fructose 6-phosphate + ADP + H(+)</text>
        <dbReference type="Rhea" id="RHEA:16125"/>
        <dbReference type="ChEBI" id="CHEBI:15378"/>
        <dbReference type="ChEBI" id="CHEBI:30616"/>
        <dbReference type="ChEBI" id="CHEBI:37721"/>
        <dbReference type="ChEBI" id="CHEBI:61527"/>
        <dbReference type="ChEBI" id="CHEBI:456216"/>
        <dbReference type="EC" id="2.7.1.4"/>
    </reaction>
</comment>
<dbReference type="Gene3D" id="3.30.420.40">
    <property type="match status" value="2"/>
</dbReference>
<keyword evidence="4" id="KW-0862">Zinc</keyword>
<dbReference type="SUPFAM" id="SSF53067">
    <property type="entry name" value="Actin-like ATPase domain"/>
    <property type="match status" value="1"/>
</dbReference>
<dbReference type="Pfam" id="PF00480">
    <property type="entry name" value="ROK"/>
    <property type="match status" value="1"/>
</dbReference>
<dbReference type="GO" id="GO:0008865">
    <property type="term" value="F:fructokinase activity"/>
    <property type="evidence" value="ECO:0007669"/>
    <property type="project" value="UniProtKB-EC"/>
</dbReference>
<evidence type="ECO:0000313" key="8">
    <source>
        <dbReference type="EMBL" id="GJM55600.1"/>
    </source>
</evidence>
<proteinExistence type="inferred from homology"/>
<evidence type="ECO:0000256" key="7">
    <source>
        <dbReference type="ARBA" id="ARBA00048451"/>
    </source>
</evidence>
<dbReference type="InterPro" id="IPR000600">
    <property type="entry name" value="ROK"/>
</dbReference>
<keyword evidence="3" id="KW-0479">Metal-binding</keyword>
<evidence type="ECO:0000256" key="5">
    <source>
        <dbReference type="ARBA" id="ARBA00022842"/>
    </source>
</evidence>